<feature type="compositionally biased region" description="Low complexity" evidence="1">
    <location>
        <begin position="71"/>
        <end position="82"/>
    </location>
</feature>
<name>A0A4S8KXU4_DENBC</name>
<protein>
    <submittedName>
        <fullName evidence="2">Uncharacterized protein</fullName>
    </submittedName>
</protein>
<feature type="region of interest" description="Disordered" evidence="1">
    <location>
        <begin position="71"/>
        <end position="107"/>
    </location>
</feature>
<evidence type="ECO:0000313" key="2">
    <source>
        <dbReference type="EMBL" id="THU80832.1"/>
    </source>
</evidence>
<dbReference type="AlphaFoldDB" id="A0A4S8KXU4"/>
<gene>
    <name evidence="2" type="ORF">K435DRAFT_491688</name>
</gene>
<keyword evidence="3" id="KW-1185">Reference proteome</keyword>
<sequence length="147" mass="16060">MTKRPEGVVGGTLPNIPVDDAIPLKWPDSTTTACGQSPQRIHCRRRNCRSLPTPSSFLSLTYFPCLPCSSSPPGSSGILTTSILTDLKDKDPGRDPSPGPSLAGTNNTDSFYDHTSGRFCCRWCWCRWCCGVCTSSSRRSTRRRTSA</sequence>
<dbReference type="Proteomes" id="UP000297245">
    <property type="component" value="Unassembled WGS sequence"/>
</dbReference>
<evidence type="ECO:0000256" key="1">
    <source>
        <dbReference type="SAM" id="MobiDB-lite"/>
    </source>
</evidence>
<proteinExistence type="predicted"/>
<evidence type="ECO:0000313" key="3">
    <source>
        <dbReference type="Proteomes" id="UP000297245"/>
    </source>
</evidence>
<dbReference type="EMBL" id="ML179865">
    <property type="protein sequence ID" value="THU80832.1"/>
    <property type="molecule type" value="Genomic_DNA"/>
</dbReference>
<accession>A0A4S8KXU4</accession>
<reference evidence="2 3" key="1">
    <citation type="journal article" date="2019" name="Nat. Ecol. Evol.">
        <title>Megaphylogeny resolves global patterns of mushroom evolution.</title>
        <authorList>
            <person name="Varga T."/>
            <person name="Krizsan K."/>
            <person name="Foldi C."/>
            <person name="Dima B."/>
            <person name="Sanchez-Garcia M."/>
            <person name="Sanchez-Ramirez S."/>
            <person name="Szollosi G.J."/>
            <person name="Szarkandi J.G."/>
            <person name="Papp V."/>
            <person name="Albert L."/>
            <person name="Andreopoulos W."/>
            <person name="Angelini C."/>
            <person name="Antonin V."/>
            <person name="Barry K.W."/>
            <person name="Bougher N.L."/>
            <person name="Buchanan P."/>
            <person name="Buyck B."/>
            <person name="Bense V."/>
            <person name="Catcheside P."/>
            <person name="Chovatia M."/>
            <person name="Cooper J."/>
            <person name="Damon W."/>
            <person name="Desjardin D."/>
            <person name="Finy P."/>
            <person name="Geml J."/>
            <person name="Haridas S."/>
            <person name="Hughes K."/>
            <person name="Justo A."/>
            <person name="Karasinski D."/>
            <person name="Kautmanova I."/>
            <person name="Kiss B."/>
            <person name="Kocsube S."/>
            <person name="Kotiranta H."/>
            <person name="LaButti K.M."/>
            <person name="Lechner B.E."/>
            <person name="Liimatainen K."/>
            <person name="Lipzen A."/>
            <person name="Lukacs Z."/>
            <person name="Mihaltcheva S."/>
            <person name="Morgado L.N."/>
            <person name="Niskanen T."/>
            <person name="Noordeloos M.E."/>
            <person name="Ohm R.A."/>
            <person name="Ortiz-Santana B."/>
            <person name="Ovrebo C."/>
            <person name="Racz N."/>
            <person name="Riley R."/>
            <person name="Savchenko A."/>
            <person name="Shiryaev A."/>
            <person name="Soop K."/>
            <person name="Spirin V."/>
            <person name="Szebenyi C."/>
            <person name="Tomsovsky M."/>
            <person name="Tulloss R.E."/>
            <person name="Uehling J."/>
            <person name="Grigoriev I.V."/>
            <person name="Vagvolgyi C."/>
            <person name="Papp T."/>
            <person name="Martin F.M."/>
            <person name="Miettinen O."/>
            <person name="Hibbett D.S."/>
            <person name="Nagy L.G."/>
        </authorList>
    </citation>
    <scope>NUCLEOTIDE SEQUENCE [LARGE SCALE GENOMIC DNA]</scope>
    <source>
        <strain evidence="2 3">CBS 962.96</strain>
    </source>
</reference>
<organism evidence="2 3">
    <name type="scientific">Dendrothele bispora (strain CBS 962.96)</name>
    <dbReference type="NCBI Taxonomy" id="1314807"/>
    <lineage>
        <taxon>Eukaryota</taxon>
        <taxon>Fungi</taxon>
        <taxon>Dikarya</taxon>
        <taxon>Basidiomycota</taxon>
        <taxon>Agaricomycotina</taxon>
        <taxon>Agaricomycetes</taxon>
        <taxon>Agaricomycetidae</taxon>
        <taxon>Agaricales</taxon>
        <taxon>Agaricales incertae sedis</taxon>
        <taxon>Dendrothele</taxon>
    </lineage>
</organism>